<dbReference type="Gene3D" id="3.10.150.10">
    <property type="entry name" value="DNA Polymerase III, subunit A, domain 2"/>
    <property type="match status" value="3"/>
</dbReference>
<dbReference type="Pfam" id="PF02767">
    <property type="entry name" value="DNA_pol3_beta_2"/>
    <property type="match status" value="1"/>
</dbReference>
<dbReference type="Pfam" id="PF00712">
    <property type="entry name" value="DNA_pol3_beta"/>
    <property type="match status" value="1"/>
</dbReference>
<gene>
    <name evidence="13" type="primary">dnaN</name>
    <name evidence="13" type="ORF">SAC06_00355</name>
</gene>
<accession>A0AAU7V7S0</accession>
<dbReference type="NCBIfam" id="TIGR00663">
    <property type="entry name" value="dnan"/>
    <property type="match status" value="1"/>
</dbReference>
<keyword evidence="4 9" id="KW-0808">Transferase</keyword>
<dbReference type="InterPro" id="IPR022637">
    <property type="entry name" value="DNA_polIII_beta_cen"/>
</dbReference>
<evidence type="ECO:0000256" key="4">
    <source>
        <dbReference type="ARBA" id="ARBA00022679"/>
    </source>
</evidence>
<dbReference type="InterPro" id="IPR022634">
    <property type="entry name" value="DNA_polIII_beta_N"/>
</dbReference>
<keyword evidence="3 9" id="KW-0963">Cytoplasm</keyword>
<dbReference type="GO" id="GO:0003677">
    <property type="term" value="F:DNA binding"/>
    <property type="evidence" value="ECO:0007669"/>
    <property type="project" value="UniProtKB-UniRule"/>
</dbReference>
<evidence type="ECO:0000256" key="2">
    <source>
        <dbReference type="ARBA" id="ARBA00010752"/>
    </source>
</evidence>
<evidence type="ECO:0000259" key="11">
    <source>
        <dbReference type="Pfam" id="PF02767"/>
    </source>
</evidence>
<dbReference type="GO" id="GO:0008408">
    <property type="term" value="F:3'-5' exonuclease activity"/>
    <property type="evidence" value="ECO:0007669"/>
    <property type="project" value="InterPro"/>
</dbReference>
<name>A0AAU7V7S0_9ACTO</name>
<evidence type="ECO:0000256" key="9">
    <source>
        <dbReference type="PIRNR" id="PIRNR000804"/>
    </source>
</evidence>
<evidence type="ECO:0000256" key="1">
    <source>
        <dbReference type="ARBA" id="ARBA00004496"/>
    </source>
</evidence>
<keyword evidence="8" id="KW-0238">DNA-binding</keyword>
<sequence length="378" mass="41042">MRFKVGRDTLSEAVQWSARAVPQRPAVAVLAGVRLHAADGVLELSSFDYELSARSQVEAEVETPGEVLVSGRLLAEICRSLPNRDVIMELADNHLQIRCGNSEFSLSTMNLEDYPTLPQMPPVQGKVDSAELARALQQVSVAASREEALPLLTGLKLVISGPQITLLATDRYRLAMRTLEWEPKDPSLQAELLVKSKVLADVAKSMAAAGEVELALSELSDNSRNSMIGFSAGGRQATSVLMDGDYPPVMKLFPDETPLTYTVNRQELLEAVRRVSLVAERKTSVRLTFADGVLTLEAGHGESASAQEAVGLAASAEDLQTAFNPQFLQEGLAITDTEYVQFGFTHPTKAAVMCGLAGPNEPIDERFKYLLMPIRFGI</sequence>
<evidence type="ECO:0000256" key="5">
    <source>
        <dbReference type="ARBA" id="ARBA00022695"/>
    </source>
</evidence>
<dbReference type="RefSeq" id="WP_350258248.1">
    <property type="nucleotide sequence ID" value="NZ_CP138335.1"/>
</dbReference>
<dbReference type="PANTHER" id="PTHR30478:SF0">
    <property type="entry name" value="BETA SLIDING CLAMP"/>
    <property type="match status" value="1"/>
</dbReference>
<proteinExistence type="inferred from homology"/>
<comment type="function">
    <text evidence="9">Confers DNA tethering and processivity to DNA polymerases and other proteins. Acts as a clamp, forming a ring around DNA (a reaction catalyzed by the clamp-loading complex) which diffuses in an ATP-independent manner freely and bidirectionally along dsDNA. Initially characterized for its ability to contact the catalytic subunit of DNA polymerase III (Pol III), a complex, multichain enzyme responsible for most of the replicative synthesis in bacteria; Pol III exhibits 3'-5' exonuclease proofreading activity. The beta chain is required for initiation of replication as well as for processivity of DNA replication.</text>
</comment>
<feature type="domain" description="DNA polymerase III beta sliding clamp N-terminal" evidence="10">
    <location>
        <begin position="1"/>
        <end position="118"/>
    </location>
</feature>
<dbReference type="SMART" id="SM00480">
    <property type="entry name" value="POL3Bc"/>
    <property type="match status" value="1"/>
</dbReference>
<comment type="subcellular location">
    <subcellularLocation>
        <location evidence="1 9">Cytoplasm</location>
    </subcellularLocation>
</comment>
<evidence type="ECO:0000256" key="7">
    <source>
        <dbReference type="ARBA" id="ARBA00022932"/>
    </source>
</evidence>
<dbReference type="InterPro" id="IPR001001">
    <property type="entry name" value="DNA_polIII_beta"/>
</dbReference>
<dbReference type="PANTHER" id="PTHR30478">
    <property type="entry name" value="DNA POLYMERASE III SUBUNIT BETA"/>
    <property type="match status" value="1"/>
</dbReference>
<feature type="domain" description="DNA polymerase III beta sliding clamp central" evidence="11">
    <location>
        <begin position="127"/>
        <end position="247"/>
    </location>
</feature>
<dbReference type="Pfam" id="PF02768">
    <property type="entry name" value="DNA_pol3_beta_3"/>
    <property type="match status" value="1"/>
</dbReference>
<organism evidence="13">
    <name type="scientific">Scrofimicrobium appendicitidis</name>
    <dbReference type="NCBI Taxonomy" id="3079930"/>
    <lineage>
        <taxon>Bacteria</taxon>
        <taxon>Bacillati</taxon>
        <taxon>Actinomycetota</taxon>
        <taxon>Actinomycetes</taxon>
        <taxon>Actinomycetales</taxon>
        <taxon>Actinomycetaceae</taxon>
        <taxon>Scrofimicrobium</taxon>
    </lineage>
</organism>
<keyword evidence="6 9" id="KW-0235">DNA replication</keyword>
<comment type="similarity">
    <text evidence="2 9">Belongs to the beta sliding clamp family.</text>
</comment>
<protein>
    <recommendedName>
        <fullName evidence="9">Beta sliding clamp</fullName>
    </recommendedName>
</protein>
<evidence type="ECO:0000259" key="10">
    <source>
        <dbReference type="Pfam" id="PF00712"/>
    </source>
</evidence>
<dbReference type="InterPro" id="IPR022635">
    <property type="entry name" value="DNA_polIII_beta_C"/>
</dbReference>
<reference evidence="13" key="1">
    <citation type="submission" date="2023-11" db="EMBL/GenBank/DDBJ databases">
        <title>Scrofimicrobium hongkongense sp. nov., isolated from a patient with peritonitis.</title>
        <authorList>
            <person name="Lao H.Y."/>
            <person name="Wong A.Y.P."/>
            <person name="Ng T.L."/>
            <person name="Wong R.Y.L."/>
            <person name="Yau M.C.Y."/>
            <person name="Lam J.Y.W."/>
            <person name="Siu G.K.H."/>
        </authorList>
    </citation>
    <scope>NUCLEOTIDE SEQUENCE</scope>
    <source>
        <strain evidence="13">R131</strain>
    </source>
</reference>
<dbReference type="CDD" id="cd00140">
    <property type="entry name" value="beta_clamp"/>
    <property type="match status" value="1"/>
</dbReference>
<feature type="domain" description="DNA polymerase III beta sliding clamp C-terminal" evidence="12">
    <location>
        <begin position="251"/>
        <end position="375"/>
    </location>
</feature>
<keyword evidence="5 9" id="KW-0548">Nucleotidyltransferase</keyword>
<comment type="subunit">
    <text evidence="9">Forms a ring-shaped head-to-tail homodimer around DNA.</text>
</comment>
<keyword evidence="7 9" id="KW-0239">DNA-directed DNA polymerase</keyword>
<dbReference type="GO" id="GO:0006271">
    <property type="term" value="P:DNA strand elongation involved in DNA replication"/>
    <property type="evidence" value="ECO:0007669"/>
    <property type="project" value="TreeGrafter"/>
</dbReference>
<evidence type="ECO:0000256" key="6">
    <source>
        <dbReference type="ARBA" id="ARBA00022705"/>
    </source>
</evidence>
<evidence type="ECO:0000313" key="13">
    <source>
        <dbReference type="EMBL" id="XBW08048.1"/>
    </source>
</evidence>
<evidence type="ECO:0000256" key="3">
    <source>
        <dbReference type="ARBA" id="ARBA00022490"/>
    </source>
</evidence>
<dbReference type="InterPro" id="IPR046938">
    <property type="entry name" value="DNA_clamp_sf"/>
</dbReference>
<dbReference type="PIRSF" id="PIRSF000804">
    <property type="entry name" value="DNA_pol_III_b"/>
    <property type="match status" value="1"/>
</dbReference>
<dbReference type="GO" id="GO:0005737">
    <property type="term" value="C:cytoplasm"/>
    <property type="evidence" value="ECO:0007669"/>
    <property type="project" value="UniProtKB-SubCell"/>
</dbReference>
<evidence type="ECO:0000256" key="8">
    <source>
        <dbReference type="ARBA" id="ARBA00023125"/>
    </source>
</evidence>
<dbReference type="KEGG" id="sapp:SAC06_00355"/>
<evidence type="ECO:0000259" key="12">
    <source>
        <dbReference type="Pfam" id="PF02768"/>
    </source>
</evidence>
<dbReference type="AlphaFoldDB" id="A0AAU7V7S0"/>
<dbReference type="SUPFAM" id="SSF55979">
    <property type="entry name" value="DNA clamp"/>
    <property type="match status" value="3"/>
</dbReference>
<dbReference type="GO" id="GO:0009360">
    <property type="term" value="C:DNA polymerase III complex"/>
    <property type="evidence" value="ECO:0007669"/>
    <property type="project" value="InterPro"/>
</dbReference>
<dbReference type="EMBL" id="CP138335">
    <property type="protein sequence ID" value="XBW08048.1"/>
    <property type="molecule type" value="Genomic_DNA"/>
</dbReference>
<dbReference type="GO" id="GO:0003887">
    <property type="term" value="F:DNA-directed DNA polymerase activity"/>
    <property type="evidence" value="ECO:0007669"/>
    <property type="project" value="UniProtKB-UniRule"/>
</dbReference>